<dbReference type="KEGG" id="tcb:TCARB_0019"/>
<dbReference type="RefSeq" id="WP_020962612.1">
    <property type="nucleotide sequence ID" value="NZ_CP007493.1"/>
</dbReference>
<comment type="pathway">
    <text evidence="1">Amino-acid biosynthesis.</text>
</comment>
<name>A0A3G1A6Z5_9CREN</name>
<accession>A0A3G1A6Z5</accession>
<dbReference type="InterPro" id="IPR011008">
    <property type="entry name" value="Dimeric_a/b-barrel"/>
</dbReference>
<evidence type="ECO:0000313" key="3">
    <source>
        <dbReference type="EMBL" id="AJB41097.1"/>
    </source>
</evidence>
<dbReference type="GeneID" id="25405489"/>
<gene>
    <name evidence="3" type="ORF">TCARB_0019</name>
</gene>
<protein>
    <submittedName>
        <fullName evidence="3">Transcriptional regulator, AsnC family</fullName>
    </submittedName>
</protein>
<reference evidence="4" key="1">
    <citation type="book" date="2010" name="EXTREMOPHILES" publisher="0:0-0">
        <title>Complete genome sequences of ten hyperthermophilic archaea reveal their metabolic capabilities and possible ecological roles.</title>
        <editorList>
            <person name="?"/>
        </editorList>
        <authorList>
            <person name="Ravin N.V."/>
            <person name="Mardanov A.V."/>
            <person name="Bonch-Osmolovskaya E.A."/>
            <person name="Skryabin K.G."/>
        </authorList>
    </citation>
    <scope>NUCLEOTIDE SEQUENCE [LARGE SCALE GENOMIC DNA]</scope>
    <source>
        <strain evidence="4">1505</strain>
    </source>
</reference>
<evidence type="ECO:0000256" key="1">
    <source>
        <dbReference type="ARBA" id="ARBA00029440"/>
    </source>
</evidence>
<dbReference type="GeneID" id="16573602"/>
<dbReference type="AlphaFoldDB" id="A0A3G1A6Z5"/>
<dbReference type="EMBL" id="CP007493">
    <property type="protein sequence ID" value="AJB41097.1"/>
    <property type="molecule type" value="Genomic_DNA"/>
</dbReference>
<dbReference type="Gene3D" id="3.30.70.920">
    <property type="match status" value="1"/>
</dbReference>
<feature type="domain" description="Transcription regulator AsnC/Lrp ligand binding" evidence="2">
    <location>
        <begin position="6"/>
        <end position="73"/>
    </location>
</feature>
<evidence type="ECO:0000313" key="4">
    <source>
        <dbReference type="Proteomes" id="UP000266720"/>
    </source>
</evidence>
<dbReference type="STRING" id="697581.TCARB_0019"/>
<organism evidence="3 4">
    <name type="scientific">Thermofilum adornatum 1505</name>
    <dbReference type="NCBI Taxonomy" id="697581"/>
    <lineage>
        <taxon>Archaea</taxon>
        <taxon>Thermoproteota</taxon>
        <taxon>Thermoprotei</taxon>
        <taxon>Thermofilales</taxon>
        <taxon>Thermofilaceae</taxon>
        <taxon>Thermofilum</taxon>
    </lineage>
</organism>
<proteinExistence type="predicted"/>
<dbReference type="Proteomes" id="UP000266720">
    <property type="component" value="Chromosome"/>
</dbReference>
<dbReference type="Pfam" id="PF01037">
    <property type="entry name" value="AsnC_trans_reg"/>
    <property type="match status" value="1"/>
</dbReference>
<evidence type="ECO:0000259" key="2">
    <source>
        <dbReference type="Pfam" id="PF01037"/>
    </source>
</evidence>
<dbReference type="SUPFAM" id="SSF54909">
    <property type="entry name" value="Dimeric alpha+beta barrel"/>
    <property type="match status" value="1"/>
</dbReference>
<sequence>MVKGYILVTTKPGKEYDVAEQVKKFPFVNDVDVTYGLWDIVIRVQPPTLSELDKVISMIRSLKEVEQTVTLVSHE</sequence>
<dbReference type="InterPro" id="IPR019887">
    <property type="entry name" value="Tscrpt_reg_AsnC/Lrp_C"/>
</dbReference>